<proteinExistence type="predicted"/>
<evidence type="ECO:0000313" key="2">
    <source>
        <dbReference type="Proteomes" id="UP000067738"/>
    </source>
</evidence>
<dbReference type="CDD" id="cd17510">
    <property type="entry name" value="T3SC_YbjN-like_2"/>
    <property type="match status" value="1"/>
</dbReference>
<organism evidence="1 2">
    <name type="scientific">Methanobrevibacter millerae</name>
    <dbReference type="NCBI Taxonomy" id="230361"/>
    <lineage>
        <taxon>Archaea</taxon>
        <taxon>Methanobacteriati</taxon>
        <taxon>Methanobacteriota</taxon>
        <taxon>Methanomada group</taxon>
        <taxon>Methanobacteria</taxon>
        <taxon>Methanobacteriales</taxon>
        <taxon>Methanobacteriaceae</taxon>
        <taxon>Methanobrevibacter</taxon>
    </lineage>
</organism>
<dbReference type="Pfam" id="PF10061">
    <property type="entry name" value="DUF2299"/>
    <property type="match status" value="1"/>
</dbReference>
<protein>
    <recommendedName>
        <fullName evidence="3">DUF2299 domain-containing protein</fullName>
    </recommendedName>
</protein>
<dbReference type="Proteomes" id="UP000067738">
    <property type="component" value="Chromosome"/>
</dbReference>
<dbReference type="AlphaFoldDB" id="A0A0U2L7Z5"/>
<reference evidence="1 2" key="1">
    <citation type="submission" date="2015-04" db="EMBL/GenBank/DDBJ databases">
        <title>The complete genome sequence of the rumen methanogen Methanobrevibacter millerae SM9.</title>
        <authorList>
            <person name="Leahy S.C."/>
            <person name="Kelly W.J."/>
            <person name="Pacheco D.M."/>
            <person name="Li D."/>
            <person name="Altermann E."/>
            <person name="Attwood G.T."/>
        </authorList>
    </citation>
    <scope>NUCLEOTIDE SEQUENCE [LARGE SCALE GENOMIC DNA]</scope>
    <source>
        <strain evidence="1 2">SM9</strain>
    </source>
</reference>
<gene>
    <name evidence="1" type="ORF">sm9_2322</name>
</gene>
<dbReference type="Gene3D" id="3.30.1460.10">
    <property type="match status" value="1"/>
</dbReference>
<sequence length="163" mass="18962">MIEEETIKNWIVDEGIFREKKFDDNADFHYIIEFPKDNIMDVVKPKGKDFILIACATQVSPQHLDLMNNSTPKQRSDFLLDVNMGINQFLVDCQLAIDQNTNLLQQYVITYQIFEDGISKNNLFDALKRVFKSKIQCVWIIERTFGTINDTSVKPSNENSMFI</sequence>
<dbReference type="KEGG" id="mmil:sm9_2322"/>
<dbReference type="PATRIC" id="fig|230361.4.peg.2395"/>
<evidence type="ECO:0000313" key="1">
    <source>
        <dbReference type="EMBL" id="ALT70078.1"/>
    </source>
</evidence>
<name>A0A0U2L7Z5_9EURY</name>
<keyword evidence="2" id="KW-1185">Reference proteome</keyword>
<dbReference type="GeneID" id="26737280"/>
<dbReference type="InterPro" id="IPR018747">
    <property type="entry name" value="DUF2299"/>
</dbReference>
<dbReference type="RefSeq" id="WP_058740274.1">
    <property type="nucleotide sequence ID" value="NZ_CP011266.1"/>
</dbReference>
<dbReference type="EMBL" id="CP011266">
    <property type="protein sequence ID" value="ALT70078.1"/>
    <property type="molecule type" value="Genomic_DNA"/>
</dbReference>
<evidence type="ECO:0008006" key="3">
    <source>
        <dbReference type="Google" id="ProtNLM"/>
    </source>
</evidence>
<dbReference type="OrthoDB" id="49672at2157"/>
<accession>A0A0U2L7Z5</accession>